<reference evidence="1" key="1">
    <citation type="submission" date="2020-10" db="EMBL/GenBank/DDBJ databases">
        <authorList>
            <person name="Castelo-Branco R."/>
            <person name="Eusebio N."/>
            <person name="Adriana R."/>
            <person name="Vieira A."/>
            <person name="Brugerolle De Fraissinette N."/>
            <person name="Rezende De Castro R."/>
            <person name="Schneider M.P."/>
            <person name="Vasconcelos V."/>
            <person name="Leao P.N."/>
        </authorList>
    </citation>
    <scope>NUCLEOTIDE SEQUENCE</scope>
    <source>
        <strain evidence="1">LEGE 11480</strain>
    </source>
</reference>
<protein>
    <submittedName>
        <fullName evidence="1">PatU</fullName>
    </submittedName>
</protein>
<evidence type="ECO:0000313" key="1">
    <source>
        <dbReference type="EMBL" id="MBE9028172.1"/>
    </source>
</evidence>
<gene>
    <name evidence="1" type="ORF">IQ266_00190</name>
</gene>
<proteinExistence type="predicted"/>
<accession>A0A928Z1M8</accession>
<name>A0A928Z1M8_9CYAN</name>
<dbReference type="AlphaFoldDB" id="A0A928Z1M8"/>
<evidence type="ECO:0000313" key="2">
    <source>
        <dbReference type="Proteomes" id="UP000625316"/>
    </source>
</evidence>
<keyword evidence="2" id="KW-1185">Reference proteome</keyword>
<sequence>MQDRFYALLKQRLQSEIQLNPPLFPWEQSVAEYQDDVLVNDAMAVPGIDLRSLWLAQLRRLSLPVTLPDHVLVQLLNKCQNLANTQLREGAKLVQAVEALFPGESLTLNQMAGLVMVSPARSGYSNLQEKLGGDFSIDYDEAMPTQQMVLSLLAAREIFNALSINVSPSQPTARYEWATDAGALVFQTNYHVVDGNATLRIDGTLPCGSHLELRGAGRRSLAESVDAAQLSVELTDLDPTQTCVLEVQLGQDDALVFTIQPKS</sequence>
<comment type="caution">
    <text evidence="1">The sequence shown here is derived from an EMBL/GenBank/DDBJ whole genome shotgun (WGS) entry which is preliminary data.</text>
</comment>
<organism evidence="1 2">
    <name type="scientific">Romeriopsis navalis LEGE 11480</name>
    <dbReference type="NCBI Taxonomy" id="2777977"/>
    <lineage>
        <taxon>Bacteria</taxon>
        <taxon>Bacillati</taxon>
        <taxon>Cyanobacteriota</taxon>
        <taxon>Cyanophyceae</taxon>
        <taxon>Leptolyngbyales</taxon>
        <taxon>Leptolyngbyaceae</taxon>
        <taxon>Romeriopsis</taxon>
        <taxon>Romeriopsis navalis</taxon>
    </lineage>
</organism>
<dbReference type="RefSeq" id="WP_264322993.1">
    <property type="nucleotide sequence ID" value="NZ_JADEXQ010000001.1"/>
</dbReference>
<dbReference type="EMBL" id="JADEXQ010000001">
    <property type="protein sequence ID" value="MBE9028172.1"/>
    <property type="molecule type" value="Genomic_DNA"/>
</dbReference>
<dbReference type="Proteomes" id="UP000625316">
    <property type="component" value="Unassembled WGS sequence"/>
</dbReference>